<evidence type="ECO:0000256" key="2">
    <source>
        <dbReference type="ARBA" id="ARBA00007362"/>
    </source>
</evidence>
<gene>
    <name evidence="11" type="primary">rarD</name>
    <name evidence="11" type="ORF">ACFQ4H_24835</name>
</gene>
<dbReference type="Pfam" id="PF00892">
    <property type="entry name" value="EamA"/>
    <property type="match status" value="1"/>
</dbReference>
<feature type="compositionally biased region" description="Polar residues" evidence="8">
    <location>
        <begin position="1"/>
        <end position="18"/>
    </location>
</feature>
<keyword evidence="5 9" id="KW-0812">Transmembrane</keyword>
<dbReference type="PANTHER" id="PTHR22911">
    <property type="entry name" value="ACYL-MALONYL CONDENSING ENZYME-RELATED"/>
    <property type="match status" value="1"/>
</dbReference>
<sequence length="320" mass="34393">MTANRTGTTDLIESSADSTGPDRRRRGGGVLAGTAAYALWGLLTLYWPLLEPAQPLEILAHRIVWSLALVLVVLAVRRDWQWLRTLGRDLRRLGLLLAAGCFVGVNWGLYIWAINSGHVIETALGYYINPLFSAMLGLLVVRERLTPAQWVAIGLSAAGVLWLAIDSQRPPWIALGLAATFACYGLARKKADMPTWQGLAVETALLTVPAVGYLIVLAATGEGHFGGDTVDSLLLVSTGLATAAPLLLFGFATVRTPLTVMGMLQYLLPTIQFLIGLFGLHETITPAGLGAYCLVWAGAIIFLVAYGAANRRADRALENM</sequence>
<feature type="transmembrane region" description="Helical" evidence="9">
    <location>
        <begin position="199"/>
        <end position="220"/>
    </location>
</feature>
<comment type="subcellular location">
    <subcellularLocation>
        <location evidence="1">Cell membrane</location>
        <topology evidence="1">Multi-pass membrane protein</topology>
    </subcellularLocation>
</comment>
<feature type="domain" description="EamA" evidence="10">
    <location>
        <begin position="29"/>
        <end position="163"/>
    </location>
</feature>
<feature type="transmembrane region" description="Helical" evidence="9">
    <location>
        <begin position="28"/>
        <end position="47"/>
    </location>
</feature>
<evidence type="ECO:0000256" key="7">
    <source>
        <dbReference type="ARBA" id="ARBA00023136"/>
    </source>
</evidence>
<keyword evidence="3" id="KW-0813">Transport</keyword>
<evidence type="ECO:0000256" key="4">
    <source>
        <dbReference type="ARBA" id="ARBA00022475"/>
    </source>
</evidence>
<keyword evidence="12" id="KW-1185">Reference proteome</keyword>
<dbReference type="RefSeq" id="WP_377574746.1">
    <property type="nucleotide sequence ID" value="NZ_JBHTMP010000046.1"/>
</dbReference>
<dbReference type="Proteomes" id="UP001597260">
    <property type="component" value="Unassembled WGS sequence"/>
</dbReference>
<evidence type="ECO:0000313" key="12">
    <source>
        <dbReference type="Proteomes" id="UP001597260"/>
    </source>
</evidence>
<organism evidence="11 12">
    <name type="scientific">Micromonospora sonneratiae</name>
    <dbReference type="NCBI Taxonomy" id="1184706"/>
    <lineage>
        <taxon>Bacteria</taxon>
        <taxon>Bacillati</taxon>
        <taxon>Actinomycetota</taxon>
        <taxon>Actinomycetes</taxon>
        <taxon>Micromonosporales</taxon>
        <taxon>Micromonosporaceae</taxon>
        <taxon>Micromonospora</taxon>
    </lineage>
</organism>
<evidence type="ECO:0000313" key="11">
    <source>
        <dbReference type="EMBL" id="MFD1324316.1"/>
    </source>
</evidence>
<evidence type="ECO:0000256" key="9">
    <source>
        <dbReference type="SAM" id="Phobius"/>
    </source>
</evidence>
<feature type="region of interest" description="Disordered" evidence="8">
    <location>
        <begin position="1"/>
        <end position="26"/>
    </location>
</feature>
<evidence type="ECO:0000256" key="6">
    <source>
        <dbReference type="ARBA" id="ARBA00022989"/>
    </source>
</evidence>
<feature type="transmembrane region" description="Helical" evidence="9">
    <location>
        <begin position="232"/>
        <end position="251"/>
    </location>
</feature>
<dbReference type="InterPro" id="IPR000620">
    <property type="entry name" value="EamA_dom"/>
</dbReference>
<reference evidence="12" key="1">
    <citation type="journal article" date="2019" name="Int. J. Syst. Evol. Microbiol.">
        <title>The Global Catalogue of Microorganisms (GCM) 10K type strain sequencing project: providing services to taxonomists for standard genome sequencing and annotation.</title>
        <authorList>
            <consortium name="The Broad Institute Genomics Platform"/>
            <consortium name="The Broad Institute Genome Sequencing Center for Infectious Disease"/>
            <person name="Wu L."/>
            <person name="Ma J."/>
        </authorList>
    </citation>
    <scope>NUCLEOTIDE SEQUENCE [LARGE SCALE GENOMIC DNA]</scope>
    <source>
        <strain evidence="12">JCM 31037</strain>
    </source>
</reference>
<evidence type="ECO:0000259" key="10">
    <source>
        <dbReference type="Pfam" id="PF00892"/>
    </source>
</evidence>
<evidence type="ECO:0000256" key="5">
    <source>
        <dbReference type="ARBA" id="ARBA00022692"/>
    </source>
</evidence>
<dbReference type="EMBL" id="JBHTMP010000046">
    <property type="protein sequence ID" value="MFD1324316.1"/>
    <property type="molecule type" value="Genomic_DNA"/>
</dbReference>
<feature type="transmembrane region" description="Helical" evidence="9">
    <location>
        <begin position="124"/>
        <end position="141"/>
    </location>
</feature>
<feature type="transmembrane region" description="Helical" evidence="9">
    <location>
        <begin position="148"/>
        <end position="165"/>
    </location>
</feature>
<feature type="transmembrane region" description="Helical" evidence="9">
    <location>
        <begin position="171"/>
        <end position="187"/>
    </location>
</feature>
<dbReference type="SUPFAM" id="SSF103481">
    <property type="entry name" value="Multidrug resistance efflux transporter EmrE"/>
    <property type="match status" value="1"/>
</dbReference>
<feature type="transmembrane region" description="Helical" evidence="9">
    <location>
        <begin position="287"/>
        <end position="309"/>
    </location>
</feature>
<dbReference type="PANTHER" id="PTHR22911:SF137">
    <property type="entry name" value="SOLUTE CARRIER FAMILY 35 MEMBER G2-RELATED"/>
    <property type="match status" value="1"/>
</dbReference>
<name>A0ABW3YIR7_9ACTN</name>
<evidence type="ECO:0000256" key="8">
    <source>
        <dbReference type="SAM" id="MobiDB-lite"/>
    </source>
</evidence>
<feature type="transmembrane region" description="Helical" evidence="9">
    <location>
        <begin position="59"/>
        <end position="77"/>
    </location>
</feature>
<dbReference type="Gene3D" id="1.10.3730.20">
    <property type="match status" value="1"/>
</dbReference>
<evidence type="ECO:0000256" key="3">
    <source>
        <dbReference type="ARBA" id="ARBA00022448"/>
    </source>
</evidence>
<keyword evidence="6 9" id="KW-1133">Transmembrane helix</keyword>
<keyword evidence="7 9" id="KW-0472">Membrane</keyword>
<dbReference type="NCBIfam" id="TIGR00688">
    <property type="entry name" value="rarD"/>
    <property type="match status" value="1"/>
</dbReference>
<proteinExistence type="inferred from homology"/>
<comment type="similarity">
    <text evidence="2">Belongs to the EamA transporter family.</text>
</comment>
<accession>A0ABW3YIR7</accession>
<protein>
    <submittedName>
        <fullName evidence="11">EamA family transporter RarD</fullName>
    </submittedName>
</protein>
<feature type="transmembrane region" description="Helical" evidence="9">
    <location>
        <begin position="263"/>
        <end position="281"/>
    </location>
</feature>
<evidence type="ECO:0000256" key="1">
    <source>
        <dbReference type="ARBA" id="ARBA00004651"/>
    </source>
</evidence>
<feature type="transmembrane region" description="Helical" evidence="9">
    <location>
        <begin position="93"/>
        <end position="112"/>
    </location>
</feature>
<dbReference type="InterPro" id="IPR037185">
    <property type="entry name" value="EmrE-like"/>
</dbReference>
<comment type="caution">
    <text evidence="11">The sequence shown here is derived from an EMBL/GenBank/DDBJ whole genome shotgun (WGS) entry which is preliminary data.</text>
</comment>
<keyword evidence="4" id="KW-1003">Cell membrane</keyword>
<dbReference type="InterPro" id="IPR004626">
    <property type="entry name" value="RarD"/>
</dbReference>